<accession>A0ABT5QSK0</accession>
<name>A0ABT5QSK0_9GAMM</name>
<evidence type="ECO:0000313" key="14">
    <source>
        <dbReference type="Proteomes" id="UP001149821"/>
    </source>
</evidence>
<keyword evidence="14" id="KW-1185">Reference proteome</keyword>
<sequence>MRFTIVGAGAVGSLWAIKLHEAGHHVHFWTRESDTQIVRHAERSAPLVFSANNVDDMAESDCIIVCVKAFQVKDTLSAIKTSVHPDTPVVFMHNGMGSADIALSALPNNPILLATTSHGSLKVTPETIRHTGVGETRLGGINPTGYQCDFLADVFHHALAPCYWEHNIQHALWKKLAINCLINPITALEQIQNGALLEAKFEPVLDKLSEEVSNVMCEEGLPISRQAVLNNALAVASATAENYSSMNRDVFYHRHSEIDAITGYLLHRATLHGIAVPENERLYHAIKKLEQSYDHT</sequence>
<dbReference type="PANTHER" id="PTHR43765:SF2">
    <property type="entry name" value="2-DEHYDROPANTOATE 2-REDUCTASE"/>
    <property type="match status" value="1"/>
</dbReference>
<dbReference type="InterPro" id="IPR013752">
    <property type="entry name" value="KPA_reductase"/>
</dbReference>
<evidence type="ECO:0000256" key="1">
    <source>
        <dbReference type="ARBA" id="ARBA00004994"/>
    </source>
</evidence>
<evidence type="ECO:0000256" key="7">
    <source>
        <dbReference type="ARBA" id="ARBA00023002"/>
    </source>
</evidence>
<evidence type="ECO:0000256" key="3">
    <source>
        <dbReference type="ARBA" id="ARBA00013014"/>
    </source>
</evidence>
<dbReference type="InterPro" id="IPR003710">
    <property type="entry name" value="ApbA"/>
</dbReference>
<dbReference type="SUPFAM" id="SSF51735">
    <property type="entry name" value="NAD(P)-binding Rossmann-fold domains"/>
    <property type="match status" value="1"/>
</dbReference>
<evidence type="ECO:0000256" key="10">
    <source>
        <dbReference type="RuleBase" id="RU362068"/>
    </source>
</evidence>
<keyword evidence="6 10" id="KW-0521">NADP</keyword>
<comment type="catalytic activity">
    <reaction evidence="9 10">
        <text>(R)-pantoate + NADP(+) = 2-dehydropantoate + NADPH + H(+)</text>
        <dbReference type="Rhea" id="RHEA:16233"/>
        <dbReference type="ChEBI" id="CHEBI:11561"/>
        <dbReference type="ChEBI" id="CHEBI:15378"/>
        <dbReference type="ChEBI" id="CHEBI:15980"/>
        <dbReference type="ChEBI" id="CHEBI:57783"/>
        <dbReference type="ChEBI" id="CHEBI:58349"/>
        <dbReference type="EC" id="1.1.1.169"/>
    </reaction>
</comment>
<keyword evidence="7 10" id="KW-0560">Oxidoreductase</keyword>
<reference evidence="13" key="1">
    <citation type="submission" date="2021-12" db="EMBL/GenBank/DDBJ databases">
        <title>Enterovibrio ZSDZ35 sp. nov. and Enterovibrio ZSDZ42 sp. nov., isolated from coastal seawater in Qingdao.</title>
        <authorList>
            <person name="Zhang P."/>
        </authorList>
    </citation>
    <scope>NUCLEOTIDE SEQUENCE</scope>
    <source>
        <strain evidence="13">ZSDZ35</strain>
    </source>
</reference>
<dbReference type="NCBIfam" id="TIGR00745">
    <property type="entry name" value="apbA_panE"/>
    <property type="match status" value="1"/>
</dbReference>
<protein>
    <recommendedName>
        <fullName evidence="4 10">2-dehydropantoate 2-reductase</fullName>
        <ecNumber evidence="3 10">1.1.1.169</ecNumber>
    </recommendedName>
    <alternativeName>
        <fullName evidence="8 10">Ketopantoate reductase</fullName>
    </alternativeName>
</protein>
<dbReference type="Gene3D" id="1.10.1040.10">
    <property type="entry name" value="N-(1-d-carboxylethyl)-l-norvaline Dehydrogenase, domain 2"/>
    <property type="match status" value="1"/>
</dbReference>
<keyword evidence="5 10" id="KW-0566">Pantothenate biosynthesis</keyword>
<dbReference type="InterPro" id="IPR050838">
    <property type="entry name" value="Ketopantoate_reductase"/>
</dbReference>
<evidence type="ECO:0000256" key="9">
    <source>
        <dbReference type="ARBA" id="ARBA00048793"/>
    </source>
</evidence>
<evidence type="ECO:0000256" key="6">
    <source>
        <dbReference type="ARBA" id="ARBA00022857"/>
    </source>
</evidence>
<dbReference type="EC" id="1.1.1.169" evidence="3 10"/>
<comment type="pathway">
    <text evidence="1 10">Cofactor biosynthesis; (R)-pantothenate biosynthesis; (R)-pantoate from 3-methyl-2-oxobutanoate: step 2/2.</text>
</comment>
<evidence type="ECO:0000313" key="13">
    <source>
        <dbReference type="EMBL" id="MDD1783465.1"/>
    </source>
</evidence>
<dbReference type="RefSeq" id="WP_274144339.1">
    <property type="nucleotide sequence ID" value="NZ_JAJUBB010000019.1"/>
</dbReference>
<dbReference type="InterPro" id="IPR013332">
    <property type="entry name" value="KPR_N"/>
</dbReference>
<comment type="function">
    <text evidence="10">Catalyzes the NADPH-dependent reduction of ketopantoate into pantoic acid.</text>
</comment>
<comment type="caution">
    <text evidence="13">The sequence shown here is derived from an EMBL/GenBank/DDBJ whole genome shotgun (WGS) entry which is preliminary data.</text>
</comment>
<dbReference type="Gene3D" id="3.40.50.720">
    <property type="entry name" value="NAD(P)-binding Rossmann-like Domain"/>
    <property type="match status" value="1"/>
</dbReference>
<proteinExistence type="inferred from homology"/>
<dbReference type="Pfam" id="PF02558">
    <property type="entry name" value="ApbA"/>
    <property type="match status" value="1"/>
</dbReference>
<evidence type="ECO:0000256" key="4">
    <source>
        <dbReference type="ARBA" id="ARBA00019465"/>
    </source>
</evidence>
<evidence type="ECO:0000259" key="12">
    <source>
        <dbReference type="Pfam" id="PF08546"/>
    </source>
</evidence>
<evidence type="ECO:0000256" key="2">
    <source>
        <dbReference type="ARBA" id="ARBA00007870"/>
    </source>
</evidence>
<dbReference type="EMBL" id="JAJUBB010000019">
    <property type="protein sequence ID" value="MDD1783465.1"/>
    <property type="molecule type" value="Genomic_DNA"/>
</dbReference>
<evidence type="ECO:0000256" key="5">
    <source>
        <dbReference type="ARBA" id="ARBA00022655"/>
    </source>
</evidence>
<dbReference type="InterPro" id="IPR013328">
    <property type="entry name" value="6PGD_dom2"/>
</dbReference>
<organism evidence="13 14">
    <name type="scientific">Enterovibrio qingdaonensis</name>
    <dbReference type="NCBI Taxonomy" id="2899818"/>
    <lineage>
        <taxon>Bacteria</taxon>
        <taxon>Pseudomonadati</taxon>
        <taxon>Pseudomonadota</taxon>
        <taxon>Gammaproteobacteria</taxon>
        <taxon>Vibrionales</taxon>
        <taxon>Vibrionaceae</taxon>
        <taxon>Enterovibrio</taxon>
    </lineage>
</organism>
<dbReference type="InterPro" id="IPR036291">
    <property type="entry name" value="NAD(P)-bd_dom_sf"/>
</dbReference>
<comment type="similarity">
    <text evidence="2 10">Belongs to the ketopantoate reductase family.</text>
</comment>
<feature type="domain" description="Ketopantoate reductase C-terminal" evidence="12">
    <location>
        <begin position="167"/>
        <end position="290"/>
    </location>
</feature>
<feature type="domain" description="Ketopantoate reductase N-terminal" evidence="11">
    <location>
        <begin position="4"/>
        <end position="141"/>
    </location>
</feature>
<evidence type="ECO:0000256" key="8">
    <source>
        <dbReference type="ARBA" id="ARBA00032024"/>
    </source>
</evidence>
<evidence type="ECO:0000259" key="11">
    <source>
        <dbReference type="Pfam" id="PF02558"/>
    </source>
</evidence>
<dbReference type="PANTHER" id="PTHR43765">
    <property type="entry name" value="2-DEHYDROPANTOATE 2-REDUCTASE-RELATED"/>
    <property type="match status" value="1"/>
</dbReference>
<dbReference type="Proteomes" id="UP001149821">
    <property type="component" value="Unassembled WGS sequence"/>
</dbReference>
<dbReference type="SUPFAM" id="SSF48179">
    <property type="entry name" value="6-phosphogluconate dehydrogenase C-terminal domain-like"/>
    <property type="match status" value="1"/>
</dbReference>
<gene>
    <name evidence="13" type="ORF">LRP49_20025</name>
</gene>
<dbReference type="Pfam" id="PF08546">
    <property type="entry name" value="ApbA_C"/>
    <property type="match status" value="1"/>
</dbReference>
<dbReference type="InterPro" id="IPR008927">
    <property type="entry name" value="6-PGluconate_DH-like_C_sf"/>
</dbReference>